<reference evidence="3" key="2">
    <citation type="journal article" date="2017" name="Nat. Plants">
        <title>The Aegilops tauschii genome reveals multiple impacts of transposons.</title>
        <authorList>
            <person name="Zhao G."/>
            <person name="Zou C."/>
            <person name="Li K."/>
            <person name="Wang K."/>
            <person name="Li T."/>
            <person name="Gao L."/>
            <person name="Zhang X."/>
            <person name="Wang H."/>
            <person name="Yang Z."/>
            <person name="Liu X."/>
            <person name="Jiang W."/>
            <person name="Mao L."/>
            <person name="Kong X."/>
            <person name="Jiao Y."/>
            <person name="Jia J."/>
        </authorList>
    </citation>
    <scope>NUCLEOTIDE SEQUENCE [LARGE SCALE GENOMIC DNA]</scope>
    <source>
        <strain evidence="3">cv. AL8/78</strain>
    </source>
</reference>
<evidence type="ECO:0000313" key="3">
    <source>
        <dbReference type="Proteomes" id="UP000015105"/>
    </source>
</evidence>
<sequence>INSISFYFFMLGTTCTFCDFKGKLLANFAEWSTPRKMGKTEPARKMAQPCRRCPPATSVCRHRRRGAPSRSSRGGDEDTPLDSLFTLWSHLPRLCTIYSTARLSVRLNKT</sequence>
<protein>
    <submittedName>
        <fullName evidence="2">Uncharacterized protein</fullName>
    </submittedName>
</protein>
<feature type="region of interest" description="Disordered" evidence="1">
    <location>
        <begin position="37"/>
        <end position="79"/>
    </location>
</feature>
<proteinExistence type="predicted"/>
<keyword evidence="3" id="KW-1185">Reference proteome</keyword>
<dbReference type="Proteomes" id="UP000015105">
    <property type="component" value="Chromosome 3D"/>
</dbReference>
<dbReference type="EnsemblPlants" id="AET3Gv20394800.56">
    <property type="protein sequence ID" value="AET3Gv20394800.56"/>
    <property type="gene ID" value="AET3Gv20394800"/>
</dbReference>
<reference evidence="2" key="4">
    <citation type="submission" date="2019-03" db="UniProtKB">
        <authorList>
            <consortium name="EnsemblPlants"/>
        </authorList>
    </citation>
    <scope>IDENTIFICATION</scope>
</reference>
<evidence type="ECO:0000256" key="1">
    <source>
        <dbReference type="SAM" id="MobiDB-lite"/>
    </source>
</evidence>
<organism evidence="2 3">
    <name type="scientific">Aegilops tauschii subsp. strangulata</name>
    <name type="common">Goatgrass</name>
    <dbReference type="NCBI Taxonomy" id="200361"/>
    <lineage>
        <taxon>Eukaryota</taxon>
        <taxon>Viridiplantae</taxon>
        <taxon>Streptophyta</taxon>
        <taxon>Embryophyta</taxon>
        <taxon>Tracheophyta</taxon>
        <taxon>Spermatophyta</taxon>
        <taxon>Magnoliopsida</taxon>
        <taxon>Liliopsida</taxon>
        <taxon>Poales</taxon>
        <taxon>Poaceae</taxon>
        <taxon>BOP clade</taxon>
        <taxon>Pooideae</taxon>
        <taxon>Triticodae</taxon>
        <taxon>Triticeae</taxon>
        <taxon>Triticinae</taxon>
        <taxon>Aegilops</taxon>
    </lineage>
</organism>
<name>A0A453EM01_AEGTS</name>
<dbReference type="Gramene" id="AET3Gv20394800.56">
    <property type="protein sequence ID" value="AET3Gv20394800.56"/>
    <property type="gene ID" value="AET3Gv20394800"/>
</dbReference>
<dbReference type="AlphaFoldDB" id="A0A453EM01"/>
<reference evidence="2" key="3">
    <citation type="journal article" date="2017" name="Nature">
        <title>Genome sequence of the progenitor of the wheat D genome Aegilops tauschii.</title>
        <authorList>
            <person name="Luo M.C."/>
            <person name="Gu Y.Q."/>
            <person name="Puiu D."/>
            <person name="Wang H."/>
            <person name="Twardziok S.O."/>
            <person name="Deal K.R."/>
            <person name="Huo N."/>
            <person name="Zhu T."/>
            <person name="Wang L."/>
            <person name="Wang Y."/>
            <person name="McGuire P.E."/>
            <person name="Liu S."/>
            <person name="Long H."/>
            <person name="Ramasamy R.K."/>
            <person name="Rodriguez J.C."/>
            <person name="Van S.L."/>
            <person name="Yuan L."/>
            <person name="Wang Z."/>
            <person name="Xia Z."/>
            <person name="Xiao L."/>
            <person name="Anderson O.D."/>
            <person name="Ouyang S."/>
            <person name="Liang Y."/>
            <person name="Zimin A.V."/>
            <person name="Pertea G."/>
            <person name="Qi P."/>
            <person name="Bennetzen J.L."/>
            <person name="Dai X."/>
            <person name="Dawson M.W."/>
            <person name="Muller H.G."/>
            <person name="Kugler K."/>
            <person name="Rivarola-Duarte L."/>
            <person name="Spannagl M."/>
            <person name="Mayer K.F.X."/>
            <person name="Lu F.H."/>
            <person name="Bevan M.W."/>
            <person name="Leroy P."/>
            <person name="Li P."/>
            <person name="You F.M."/>
            <person name="Sun Q."/>
            <person name="Liu Z."/>
            <person name="Lyons E."/>
            <person name="Wicker T."/>
            <person name="Salzberg S.L."/>
            <person name="Devos K.M."/>
            <person name="Dvorak J."/>
        </authorList>
    </citation>
    <scope>NUCLEOTIDE SEQUENCE [LARGE SCALE GENOMIC DNA]</scope>
    <source>
        <strain evidence="2">cv. AL8/78</strain>
    </source>
</reference>
<reference evidence="2" key="5">
    <citation type="journal article" date="2021" name="G3 (Bethesda)">
        <title>Aegilops tauschii genome assembly Aet v5.0 features greater sequence contiguity and improved annotation.</title>
        <authorList>
            <person name="Wang L."/>
            <person name="Zhu T."/>
            <person name="Rodriguez J.C."/>
            <person name="Deal K.R."/>
            <person name="Dubcovsky J."/>
            <person name="McGuire P.E."/>
            <person name="Lux T."/>
            <person name="Spannagl M."/>
            <person name="Mayer K.F.X."/>
            <person name="Baldrich P."/>
            <person name="Meyers B.C."/>
            <person name="Huo N."/>
            <person name="Gu Y.Q."/>
            <person name="Zhou H."/>
            <person name="Devos K.M."/>
            <person name="Bennetzen J.L."/>
            <person name="Unver T."/>
            <person name="Budak H."/>
            <person name="Gulick P.J."/>
            <person name="Galiba G."/>
            <person name="Kalapos B."/>
            <person name="Nelson D.R."/>
            <person name="Li P."/>
            <person name="You F.M."/>
            <person name="Luo M.C."/>
            <person name="Dvorak J."/>
        </authorList>
    </citation>
    <scope>NUCLEOTIDE SEQUENCE [LARGE SCALE GENOMIC DNA]</scope>
    <source>
        <strain evidence="2">cv. AL8/78</strain>
    </source>
</reference>
<accession>A0A453EM01</accession>
<evidence type="ECO:0000313" key="2">
    <source>
        <dbReference type="EnsemblPlants" id="AET3Gv20394800.56"/>
    </source>
</evidence>
<reference evidence="3" key="1">
    <citation type="journal article" date="2014" name="Science">
        <title>Ancient hybridizations among the ancestral genomes of bread wheat.</title>
        <authorList>
            <consortium name="International Wheat Genome Sequencing Consortium,"/>
            <person name="Marcussen T."/>
            <person name="Sandve S.R."/>
            <person name="Heier L."/>
            <person name="Spannagl M."/>
            <person name="Pfeifer M."/>
            <person name="Jakobsen K.S."/>
            <person name="Wulff B.B."/>
            <person name="Steuernagel B."/>
            <person name="Mayer K.F."/>
            <person name="Olsen O.A."/>
        </authorList>
    </citation>
    <scope>NUCLEOTIDE SEQUENCE [LARGE SCALE GENOMIC DNA]</scope>
    <source>
        <strain evidence="3">cv. AL8/78</strain>
    </source>
</reference>